<evidence type="ECO:0000313" key="3">
    <source>
        <dbReference type="Proteomes" id="UP000799757"/>
    </source>
</evidence>
<feature type="compositionally biased region" description="Polar residues" evidence="1">
    <location>
        <begin position="184"/>
        <end position="197"/>
    </location>
</feature>
<dbReference type="Pfam" id="PF03525">
    <property type="entry name" value="Meiotic_rec114"/>
    <property type="match status" value="1"/>
</dbReference>
<dbReference type="OrthoDB" id="5360255at2759"/>
<dbReference type="GO" id="GO:0007131">
    <property type="term" value="P:reciprocal meiotic recombination"/>
    <property type="evidence" value="ECO:0007669"/>
    <property type="project" value="InterPro"/>
</dbReference>
<feature type="compositionally biased region" description="Polar residues" evidence="1">
    <location>
        <begin position="261"/>
        <end position="270"/>
    </location>
</feature>
<protein>
    <submittedName>
        <fullName evidence="2">Uncharacterized protein</fullName>
    </submittedName>
</protein>
<gene>
    <name evidence="2" type="ORF">K505DRAFT_414330</name>
</gene>
<keyword evidence="3" id="KW-1185">Reference proteome</keyword>
<dbReference type="AlphaFoldDB" id="A0A6A6XQ33"/>
<organism evidence="2 3">
    <name type="scientific">Melanomma pulvis-pyrius CBS 109.77</name>
    <dbReference type="NCBI Taxonomy" id="1314802"/>
    <lineage>
        <taxon>Eukaryota</taxon>
        <taxon>Fungi</taxon>
        <taxon>Dikarya</taxon>
        <taxon>Ascomycota</taxon>
        <taxon>Pezizomycotina</taxon>
        <taxon>Dothideomycetes</taxon>
        <taxon>Pleosporomycetidae</taxon>
        <taxon>Pleosporales</taxon>
        <taxon>Melanommataceae</taxon>
        <taxon>Melanomma</taxon>
    </lineage>
</organism>
<evidence type="ECO:0000313" key="2">
    <source>
        <dbReference type="EMBL" id="KAF2798469.1"/>
    </source>
</evidence>
<dbReference type="Proteomes" id="UP000799757">
    <property type="component" value="Unassembled WGS sequence"/>
</dbReference>
<feature type="region of interest" description="Disordered" evidence="1">
    <location>
        <begin position="182"/>
        <end position="372"/>
    </location>
</feature>
<feature type="compositionally biased region" description="Low complexity" evidence="1">
    <location>
        <begin position="315"/>
        <end position="333"/>
    </location>
</feature>
<sequence>MHQHRVAIRSEQLPISAIAKCPLLAIRWNINNEKDNTLKTHRVQLKFESGEEYEIAYNHLRLLGLRISQQQQPPQPPSTANSTSSLTSPINVRSSIPSFPPSQLADIPNPSCTAGFVSLQPVAMLSSSGTQSQETSAIRPASAYTVSHSDPLIPPEYFSRPASSSSILTLPSSNTAVAIPGRPTFSNLSLPSSSTATTKRDHRTESSTIKENTTASASRPGSAMLYVGPDTSDIVIPPRRELPFGRSTSPKSSDSDKSLSATRALSSTMGPPSLPSAKRTVRRPTSGRSEALAMPPLPQPTIIEGTENQMHVGTSPGRSLSRGSDRSLLSQSSILEKTKIKAATPRSLGRTPHLGEINGATQNSQRLQPQDVSTLPASDTFYQDRVASELYNTVAANGNDGLAAYAIQSEEGRKTALNDFMMQHIDDENFVTLVQDVSTCWSRIGLGLD</sequence>
<proteinExistence type="predicted"/>
<accession>A0A6A6XQ33</accession>
<dbReference type="InterPro" id="IPR004354">
    <property type="entry name" value="Meiotic_Rec114"/>
</dbReference>
<feature type="compositionally biased region" description="Polar residues" evidence="1">
    <location>
        <begin position="206"/>
        <end position="219"/>
    </location>
</feature>
<feature type="region of interest" description="Disordered" evidence="1">
    <location>
        <begin position="69"/>
        <end position="92"/>
    </location>
</feature>
<dbReference type="EMBL" id="MU001783">
    <property type="protein sequence ID" value="KAF2798469.1"/>
    <property type="molecule type" value="Genomic_DNA"/>
</dbReference>
<feature type="compositionally biased region" description="Polar residues" evidence="1">
    <location>
        <begin position="78"/>
        <end position="92"/>
    </location>
</feature>
<feature type="compositionally biased region" description="Polar residues" evidence="1">
    <location>
        <begin position="359"/>
        <end position="372"/>
    </location>
</feature>
<name>A0A6A6XQ33_9PLEO</name>
<evidence type="ECO:0000256" key="1">
    <source>
        <dbReference type="SAM" id="MobiDB-lite"/>
    </source>
</evidence>
<reference evidence="2" key="1">
    <citation type="journal article" date="2020" name="Stud. Mycol.">
        <title>101 Dothideomycetes genomes: a test case for predicting lifestyles and emergence of pathogens.</title>
        <authorList>
            <person name="Haridas S."/>
            <person name="Albert R."/>
            <person name="Binder M."/>
            <person name="Bloem J."/>
            <person name="Labutti K."/>
            <person name="Salamov A."/>
            <person name="Andreopoulos B."/>
            <person name="Baker S."/>
            <person name="Barry K."/>
            <person name="Bills G."/>
            <person name="Bluhm B."/>
            <person name="Cannon C."/>
            <person name="Castanera R."/>
            <person name="Culley D."/>
            <person name="Daum C."/>
            <person name="Ezra D."/>
            <person name="Gonzalez J."/>
            <person name="Henrissat B."/>
            <person name="Kuo A."/>
            <person name="Liang C."/>
            <person name="Lipzen A."/>
            <person name="Lutzoni F."/>
            <person name="Magnuson J."/>
            <person name="Mondo S."/>
            <person name="Nolan M."/>
            <person name="Ohm R."/>
            <person name="Pangilinan J."/>
            <person name="Park H.-J."/>
            <person name="Ramirez L."/>
            <person name="Alfaro M."/>
            <person name="Sun H."/>
            <person name="Tritt A."/>
            <person name="Yoshinaga Y."/>
            <person name="Zwiers L.-H."/>
            <person name="Turgeon B."/>
            <person name="Goodwin S."/>
            <person name="Spatafora J."/>
            <person name="Crous P."/>
            <person name="Grigoriev I."/>
        </authorList>
    </citation>
    <scope>NUCLEOTIDE SEQUENCE</scope>
    <source>
        <strain evidence="2">CBS 109.77</strain>
    </source>
</reference>